<dbReference type="Gene3D" id="1.10.287.1490">
    <property type="match status" value="1"/>
</dbReference>
<proteinExistence type="predicted"/>
<feature type="coiled-coil region" evidence="1">
    <location>
        <begin position="961"/>
        <end position="1051"/>
    </location>
</feature>
<keyword evidence="1" id="KW-0175">Coiled coil</keyword>
<gene>
    <name evidence="3" type="ORF">BQ4739_LOCUS6134</name>
</gene>
<dbReference type="STRING" id="3088.A0A383VLP1"/>
<feature type="coiled-coil region" evidence="1">
    <location>
        <begin position="697"/>
        <end position="844"/>
    </location>
</feature>
<accession>A0A383VLP1</accession>
<feature type="region of interest" description="Disordered" evidence="2">
    <location>
        <begin position="1189"/>
        <end position="1234"/>
    </location>
</feature>
<name>A0A383VLP1_TETOB</name>
<feature type="coiled-coil region" evidence="1">
    <location>
        <begin position="300"/>
        <end position="334"/>
    </location>
</feature>
<dbReference type="AlphaFoldDB" id="A0A383VLP1"/>
<evidence type="ECO:0000256" key="2">
    <source>
        <dbReference type="SAM" id="MobiDB-lite"/>
    </source>
</evidence>
<feature type="coiled-coil region" evidence="1">
    <location>
        <begin position="631"/>
        <end position="665"/>
    </location>
</feature>
<organism evidence="3 4">
    <name type="scientific">Tetradesmus obliquus</name>
    <name type="common">Green alga</name>
    <name type="synonym">Acutodesmus obliquus</name>
    <dbReference type="NCBI Taxonomy" id="3088"/>
    <lineage>
        <taxon>Eukaryota</taxon>
        <taxon>Viridiplantae</taxon>
        <taxon>Chlorophyta</taxon>
        <taxon>core chlorophytes</taxon>
        <taxon>Chlorophyceae</taxon>
        <taxon>CS clade</taxon>
        <taxon>Sphaeropleales</taxon>
        <taxon>Scenedesmaceae</taxon>
        <taxon>Tetradesmus</taxon>
    </lineage>
</organism>
<evidence type="ECO:0000313" key="4">
    <source>
        <dbReference type="Proteomes" id="UP000256970"/>
    </source>
</evidence>
<sequence>MAGTLHNSNGNWGAATEQELLGVQPAEDGGAPAGLASAAVLASGTAAAAAVPLQLVDLVKPGPSGTVASTAAAAAATHAAAIKALPSVGPRGLALGQPAVQGGGAMQDLLRAAQKALASGLGDWHLQALQDISPLFQEHVLMGALGPETLKHKHKLPEQQILQLYGLLHRHSTGFQQEVQDALAGAAHTEQLLASIWTAFAQLWDECVQVSFQGEVLAAMQELQATYAALLDTQDALTATQQENAALTGRCNEFVKANLDHMLAWRALKTKADALEGEVAMLGSANCEVSLRAAAIQARNTQLTVQLEGLGARMASAEQQIKERESALAAARVALLEKDSGFCRLEAQVAALEQQLLAAGHAAKRQEGNCGELQRELKGKEQLVQDAELRVADKQRAYNLLHADFVKQKATAAEAEQRAADTEKRLEAVQQQLAGMQSFVAKAEGWRRRWEVCQMEVEDLMAADARATMRRQELVSSYWPVMERLGAAEDVVAALTQQVQQLGQEPAASLAPRDARAADVPALTAAATPAAESLQSRQQAADQGSQAALTVPATVPLSVAAAAAAPQAATVLHPDAAELSSRQHGGVIDGVLKQELQQLQDSYLLLQEEYWRQKDRLMALEIEAGQLRVSTEQAQATAAQATSTLSKAQAEAAKHASQCSKLEADIVGYKSWVRELEKTEQAYLKAIREQGSLEDAATAAQRQLEDCRLALSAAESNCRLAQAAAEAVSKERKQLMSQLTQEMNKSTIFEHELQRVHKQELSSSRAAQARLRLQADQQAAELAAAQAQLADARKQQSASLQEAEQLKAELQHAQHHNQRLAQQLQQAQEFLQQVLQKLEALESRVSYVNSTSISSAGSSDGHSDGSSQTVEVAVEAAVHLLERLLVTLQCLAADASTITNAAAAAQVEVLVARLMQGIQQATSATAAGAGAGAARLGPGPPVAAALTALRNAAGLAGKKQSQELQQQVSMLQLQLSECTAQLSAALSASARTDRTLQLKTRAVASLERQLAAASSQLKQLQASQASLDRTIMQLQQELAVARLDHAQLSAAATAQAGELQAAVSRAAAVEGELQQSQAAAQESAVACATAMDELAAAVAAARQQALEAQAATAAAAAAAQQVEQLTVQLGTLQERAAKLEAETAHSRQKADIGMQAARDADYRAVQTNTLLADTRRELDFTLKMLETAQQGQLHQQPQPQQHEGVPASNGAPTGDVMSTAAAQAGAPVQQPAYS</sequence>
<evidence type="ECO:0000256" key="1">
    <source>
        <dbReference type="SAM" id="Coils"/>
    </source>
</evidence>
<feature type="coiled-coil region" evidence="1">
    <location>
        <begin position="1091"/>
        <end position="1149"/>
    </location>
</feature>
<feature type="compositionally biased region" description="Low complexity" evidence="2">
    <location>
        <begin position="1189"/>
        <end position="1202"/>
    </location>
</feature>
<feature type="compositionally biased region" description="Low complexity" evidence="2">
    <location>
        <begin position="1220"/>
        <end position="1234"/>
    </location>
</feature>
<protein>
    <submittedName>
        <fullName evidence="3">Uncharacterized protein</fullName>
    </submittedName>
</protein>
<feature type="coiled-coil region" evidence="1">
    <location>
        <begin position="363"/>
        <end position="432"/>
    </location>
</feature>
<evidence type="ECO:0000313" key="3">
    <source>
        <dbReference type="EMBL" id="SZX65662.1"/>
    </source>
</evidence>
<reference evidence="3 4" key="1">
    <citation type="submission" date="2016-10" db="EMBL/GenBank/DDBJ databases">
        <authorList>
            <person name="Cai Z."/>
        </authorList>
    </citation>
    <scope>NUCLEOTIDE SEQUENCE [LARGE SCALE GENOMIC DNA]</scope>
</reference>
<dbReference type="EMBL" id="FNXT01000654">
    <property type="protein sequence ID" value="SZX65662.1"/>
    <property type="molecule type" value="Genomic_DNA"/>
</dbReference>
<keyword evidence="4" id="KW-1185">Reference proteome</keyword>
<dbReference type="Proteomes" id="UP000256970">
    <property type="component" value="Unassembled WGS sequence"/>
</dbReference>